<dbReference type="Pfam" id="PF03514">
    <property type="entry name" value="GRAS"/>
    <property type="match status" value="1"/>
</dbReference>
<keyword evidence="2" id="KW-0804">Transcription</keyword>
<dbReference type="InterPro" id="IPR005202">
    <property type="entry name" value="TF_GRAS"/>
</dbReference>
<accession>A0ABY9DSN2</accession>
<evidence type="ECO:0000256" key="2">
    <source>
        <dbReference type="ARBA" id="ARBA00023163"/>
    </source>
</evidence>
<name>A0ABY9DSN2_VITVI</name>
<sequence length="98" mass="10770">MITRSITTTNPSSIIEPPMVVRLLLQCIECIAMDNLNDVSDLLPETPAMSPLFGMLPERVAAYFADVLQVHITNLCLGTYSPLATSSWLSQRPHVLGQ</sequence>
<gene>
    <name evidence="4" type="ORF">VitviT2T_028265</name>
</gene>
<dbReference type="EMBL" id="CP126665">
    <property type="protein sequence ID" value="WKA10705.1"/>
    <property type="molecule type" value="Genomic_DNA"/>
</dbReference>
<comment type="similarity">
    <text evidence="3">Belongs to the GRAS family.</text>
</comment>
<keyword evidence="5" id="KW-1185">Reference proteome</keyword>
<keyword evidence="1" id="KW-0805">Transcription regulation</keyword>
<evidence type="ECO:0000256" key="1">
    <source>
        <dbReference type="ARBA" id="ARBA00023015"/>
    </source>
</evidence>
<proteinExistence type="inferred from homology"/>
<organism evidence="4 5">
    <name type="scientific">Vitis vinifera</name>
    <name type="common">Grape</name>
    <dbReference type="NCBI Taxonomy" id="29760"/>
    <lineage>
        <taxon>Eukaryota</taxon>
        <taxon>Viridiplantae</taxon>
        <taxon>Streptophyta</taxon>
        <taxon>Embryophyta</taxon>
        <taxon>Tracheophyta</taxon>
        <taxon>Spermatophyta</taxon>
        <taxon>Magnoliopsida</taxon>
        <taxon>eudicotyledons</taxon>
        <taxon>Gunneridae</taxon>
        <taxon>Pentapetalae</taxon>
        <taxon>rosids</taxon>
        <taxon>Vitales</taxon>
        <taxon>Vitaceae</taxon>
        <taxon>Viteae</taxon>
        <taxon>Vitis</taxon>
    </lineage>
</organism>
<dbReference type="PROSITE" id="PS50985">
    <property type="entry name" value="GRAS"/>
    <property type="match status" value="1"/>
</dbReference>
<evidence type="ECO:0000313" key="4">
    <source>
        <dbReference type="EMBL" id="WKA10705.1"/>
    </source>
</evidence>
<evidence type="ECO:0000256" key="3">
    <source>
        <dbReference type="PROSITE-ProRule" id="PRU01191"/>
    </source>
</evidence>
<protein>
    <submittedName>
        <fullName evidence="4">Uncharacterized protein</fullName>
    </submittedName>
</protein>
<dbReference type="Proteomes" id="UP001227230">
    <property type="component" value="Chromosome 18"/>
</dbReference>
<reference evidence="4 5" key="1">
    <citation type="journal article" date="2023" name="Hortic Res">
        <title>The complete reference genome for grapevine (Vitis vinifera L.) genetics and breeding.</title>
        <authorList>
            <person name="Shi X."/>
            <person name="Cao S."/>
            <person name="Wang X."/>
            <person name="Huang S."/>
            <person name="Wang Y."/>
            <person name="Liu Z."/>
            <person name="Liu W."/>
            <person name="Leng X."/>
            <person name="Peng Y."/>
            <person name="Wang N."/>
            <person name="Wang Y."/>
            <person name="Ma Z."/>
            <person name="Xu X."/>
            <person name="Zhang F."/>
            <person name="Xue H."/>
            <person name="Zhong H."/>
            <person name="Wang Y."/>
            <person name="Zhang K."/>
            <person name="Velt A."/>
            <person name="Avia K."/>
            <person name="Holtgrawe D."/>
            <person name="Grimplet J."/>
            <person name="Matus J.T."/>
            <person name="Ware D."/>
            <person name="Wu X."/>
            <person name="Wang H."/>
            <person name="Liu C."/>
            <person name="Fang Y."/>
            <person name="Rustenholz C."/>
            <person name="Cheng Z."/>
            <person name="Xiao H."/>
            <person name="Zhou Y."/>
        </authorList>
    </citation>
    <scope>NUCLEOTIDE SEQUENCE [LARGE SCALE GENOMIC DNA]</scope>
    <source>
        <strain evidence="5">cv. Pinot noir / PN40024</strain>
        <tissue evidence="4">Leaf</tissue>
    </source>
</reference>
<feature type="short sequence motif" description="LxCxE motif" evidence="3">
    <location>
        <begin position="25"/>
        <end position="29"/>
    </location>
</feature>
<comment type="caution">
    <text evidence="3">Lacks conserved residue(s) required for the propagation of feature annotation.</text>
</comment>
<evidence type="ECO:0000313" key="5">
    <source>
        <dbReference type="Proteomes" id="UP001227230"/>
    </source>
</evidence>